<name>A0A4S4LR86_9AGAM</name>
<dbReference type="AlphaFoldDB" id="A0A4S4LR86"/>
<evidence type="ECO:0000313" key="2">
    <source>
        <dbReference type="Proteomes" id="UP000310158"/>
    </source>
</evidence>
<accession>A0A4S4LR86</accession>
<evidence type="ECO:0000313" key="1">
    <source>
        <dbReference type="EMBL" id="THH14635.1"/>
    </source>
</evidence>
<organism evidence="1 2">
    <name type="scientific">Bondarzewia mesenterica</name>
    <dbReference type="NCBI Taxonomy" id="1095465"/>
    <lineage>
        <taxon>Eukaryota</taxon>
        <taxon>Fungi</taxon>
        <taxon>Dikarya</taxon>
        <taxon>Basidiomycota</taxon>
        <taxon>Agaricomycotina</taxon>
        <taxon>Agaricomycetes</taxon>
        <taxon>Russulales</taxon>
        <taxon>Bondarzewiaceae</taxon>
        <taxon>Bondarzewia</taxon>
    </lineage>
</organism>
<dbReference type="EMBL" id="SGPL01000261">
    <property type="protein sequence ID" value="THH14635.1"/>
    <property type="molecule type" value="Genomic_DNA"/>
</dbReference>
<comment type="caution">
    <text evidence="1">The sequence shown here is derived from an EMBL/GenBank/DDBJ whole genome shotgun (WGS) entry which is preliminary data.</text>
</comment>
<keyword evidence="2" id="KW-1185">Reference proteome</keyword>
<dbReference type="Proteomes" id="UP000310158">
    <property type="component" value="Unassembled WGS sequence"/>
</dbReference>
<sequence length="318" mass="34972">MNMAPDVRVNSSIDGASVFTFSILASPNIRDTIFAHSSSATLLRLSRTCLAALSAVRAYSRHAFDITRLLSRYFPDPAAFRALQARTSMVIFGLNALDFFGRARHGHVGAHSELEISVSSDMVEEVGAWLQDVGYVFVPTLSQSDAFEYAVSYMEDEYERREALGEFVGGVAGVHHFIKSTEGLKVRVTAALRSPIEVVLSLQCTCAMNFITHETAYSLYPHATFESRVALVSTSGYDSVNEDDHEHFIARGLTLVFEPPVTDCSYGSFVEDLTAREPSLLAGGRWTDDSLSWALPLSPSPSRDERDLLPQIHQAPAL</sequence>
<protein>
    <submittedName>
        <fullName evidence="1">Uncharacterized protein</fullName>
    </submittedName>
</protein>
<dbReference type="OrthoDB" id="3041043at2759"/>
<reference evidence="1 2" key="1">
    <citation type="submission" date="2019-02" db="EMBL/GenBank/DDBJ databases">
        <title>Genome sequencing of the rare red list fungi Bondarzewia mesenterica.</title>
        <authorList>
            <person name="Buettner E."/>
            <person name="Kellner H."/>
        </authorList>
    </citation>
    <scope>NUCLEOTIDE SEQUENCE [LARGE SCALE GENOMIC DNA]</scope>
    <source>
        <strain evidence="1 2">DSM 108281</strain>
    </source>
</reference>
<gene>
    <name evidence="1" type="ORF">EW146_g5727</name>
</gene>
<proteinExistence type="predicted"/>